<dbReference type="OrthoDB" id="1947873at2"/>
<keyword evidence="1" id="KW-0472">Membrane</keyword>
<dbReference type="RefSeq" id="WP_111146357.1">
    <property type="nucleotide sequence ID" value="NZ_QKRB01000042.1"/>
</dbReference>
<reference evidence="2 3" key="1">
    <citation type="submission" date="2018-06" db="EMBL/GenBank/DDBJ databases">
        <title>Paenibacillus imtechensis sp. nov.</title>
        <authorList>
            <person name="Pinnaka A.K."/>
            <person name="Singh H."/>
            <person name="Kaur M."/>
        </authorList>
    </citation>
    <scope>NUCLEOTIDE SEQUENCE [LARGE SCALE GENOMIC DNA]</scope>
    <source>
        <strain evidence="2 3">SMB1</strain>
    </source>
</reference>
<name>A0A2W1LBF2_9BACL</name>
<feature type="transmembrane region" description="Helical" evidence="1">
    <location>
        <begin position="444"/>
        <end position="465"/>
    </location>
</feature>
<accession>A0A2W1LBF2</accession>
<evidence type="ECO:0000313" key="3">
    <source>
        <dbReference type="Proteomes" id="UP000249522"/>
    </source>
</evidence>
<feature type="transmembrane region" description="Helical" evidence="1">
    <location>
        <begin position="403"/>
        <end position="424"/>
    </location>
</feature>
<dbReference type="Proteomes" id="UP000249522">
    <property type="component" value="Unassembled WGS sequence"/>
</dbReference>
<sequence>MGVRLTRKDAFVDTALLQFIFPFSIKDGLRDELREELLERGYQPFTLEDRSLEDAYYGEGYRVSHQHLERYYLPFTGSILFPDRHSASAFQRLSRVIEEGYELSLGERSISFCVQSVDVVICPFDLGFITTRVSIEEKLPYSLVLEFADRFRDLEDINSRDEHTSVRRGEENYGQMEEFIFKKVAPGIMPYLGTTDLDEAYYETLPYFVDERMFVLMFCRFAEGFAIDSIDMYRALHLDGMNENGEPVIGSSNPDFIKRYCDQHVYDRWSPGTVYGANEHTFCCLTTTEGRRERELAGEMYGELYYGLLLCLFHKIVLLKLSSNYSTIRLEYDRPTVEKLIRSITNLSAKYYFLEIASQLKGKELFKMIRRSFGIHELYIEVKETLGELYDYQDRTDAKTQNYLLMLLTLYTVIGGIYGMNQVIEDLDGQIDWRAMLKYSLFEHIALFVTLSGLVIGFVLAVVVTKKWLSDYIRRRNS</sequence>
<proteinExistence type="predicted"/>
<keyword evidence="3" id="KW-1185">Reference proteome</keyword>
<evidence type="ECO:0000256" key="1">
    <source>
        <dbReference type="SAM" id="Phobius"/>
    </source>
</evidence>
<keyword evidence="1" id="KW-0812">Transmembrane</keyword>
<evidence type="ECO:0008006" key="4">
    <source>
        <dbReference type="Google" id="ProtNLM"/>
    </source>
</evidence>
<organism evidence="2 3">
    <name type="scientific">Paenibacillus sambharensis</name>
    <dbReference type="NCBI Taxonomy" id="1803190"/>
    <lineage>
        <taxon>Bacteria</taxon>
        <taxon>Bacillati</taxon>
        <taxon>Bacillota</taxon>
        <taxon>Bacilli</taxon>
        <taxon>Bacillales</taxon>
        <taxon>Paenibacillaceae</taxon>
        <taxon>Paenibacillus</taxon>
    </lineage>
</organism>
<gene>
    <name evidence="2" type="ORF">DNH61_09125</name>
</gene>
<comment type="caution">
    <text evidence="2">The sequence shown here is derived from an EMBL/GenBank/DDBJ whole genome shotgun (WGS) entry which is preliminary data.</text>
</comment>
<dbReference type="AlphaFoldDB" id="A0A2W1LBF2"/>
<evidence type="ECO:0000313" key="2">
    <source>
        <dbReference type="EMBL" id="PZD96069.1"/>
    </source>
</evidence>
<keyword evidence="1" id="KW-1133">Transmembrane helix</keyword>
<protein>
    <recommendedName>
        <fullName evidence="4">Group-specific protein</fullName>
    </recommendedName>
</protein>
<dbReference type="EMBL" id="QKRB01000042">
    <property type="protein sequence ID" value="PZD96069.1"/>
    <property type="molecule type" value="Genomic_DNA"/>
</dbReference>